<dbReference type="STRING" id="104421.E2B1K5"/>
<evidence type="ECO:0000256" key="1">
    <source>
        <dbReference type="ARBA" id="ARBA00001946"/>
    </source>
</evidence>
<dbReference type="SFLD" id="SFLDG01017">
    <property type="entry name" value="Polyprenyl_Transferase_Like"/>
    <property type="match status" value="1"/>
</dbReference>
<evidence type="ECO:0000256" key="2">
    <source>
        <dbReference type="ARBA" id="ARBA00006706"/>
    </source>
</evidence>
<dbReference type="EMBL" id="GL444953">
    <property type="protein sequence ID" value="EFN60361.1"/>
    <property type="molecule type" value="Genomic_DNA"/>
</dbReference>
<dbReference type="InterPro" id="IPR008949">
    <property type="entry name" value="Isoprenoid_synthase_dom_sf"/>
</dbReference>
<evidence type="ECO:0000256" key="4">
    <source>
        <dbReference type="ARBA" id="ARBA00022723"/>
    </source>
</evidence>
<keyword evidence="11" id="KW-1185">Reference proteome</keyword>
<dbReference type="InterPro" id="IPR039702">
    <property type="entry name" value="FPS1-like"/>
</dbReference>
<dbReference type="PANTHER" id="PTHR11525">
    <property type="entry name" value="FARNESYL-PYROPHOSPHATE SYNTHETASE"/>
    <property type="match status" value="1"/>
</dbReference>
<evidence type="ECO:0000256" key="5">
    <source>
        <dbReference type="ARBA" id="ARBA00022842"/>
    </source>
</evidence>
<reference evidence="10 11" key="1">
    <citation type="journal article" date="2010" name="Science">
        <title>Genomic comparison of the ants Camponotus floridanus and Harpegnathos saltator.</title>
        <authorList>
            <person name="Bonasio R."/>
            <person name="Zhang G."/>
            <person name="Ye C."/>
            <person name="Mutti N.S."/>
            <person name="Fang X."/>
            <person name="Qin N."/>
            <person name="Donahue G."/>
            <person name="Yang P."/>
            <person name="Li Q."/>
            <person name="Li C."/>
            <person name="Zhang P."/>
            <person name="Huang Z."/>
            <person name="Berger S.L."/>
            <person name="Reinberg D."/>
            <person name="Wang J."/>
            <person name="Liebig J."/>
        </authorList>
    </citation>
    <scope>NUCLEOTIDE SEQUENCE [LARGE SCALE GENOMIC DNA]</scope>
    <source>
        <strain evidence="11">C129</strain>
    </source>
</reference>
<dbReference type="OrthoDB" id="10257492at2759"/>
<evidence type="ECO:0000256" key="9">
    <source>
        <dbReference type="RuleBase" id="RU004466"/>
    </source>
</evidence>
<dbReference type="GO" id="GO:0042811">
    <property type="term" value="P:pheromone biosynthetic process"/>
    <property type="evidence" value="ECO:0007669"/>
    <property type="project" value="UniProtKB-ARBA"/>
</dbReference>
<dbReference type="CDD" id="cd00685">
    <property type="entry name" value="Trans_IPPS_HT"/>
    <property type="match status" value="1"/>
</dbReference>
<evidence type="ECO:0000256" key="8">
    <source>
        <dbReference type="ARBA" id="ARBA00034546"/>
    </source>
</evidence>
<protein>
    <recommendedName>
        <fullName evidence="8">Farnesyl pyrophosphate synthase</fullName>
    </recommendedName>
</protein>
<dbReference type="Proteomes" id="UP000000311">
    <property type="component" value="Unassembled WGS sequence"/>
</dbReference>
<name>E2B1K5_CAMFO</name>
<dbReference type="OMA" id="CSWVVNQ"/>
<dbReference type="Pfam" id="PF00348">
    <property type="entry name" value="polyprenyl_synt"/>
    <property type="match status" value="1"/>
</dbReference>
<keyword evidence="3 9" id="KW-0808">Transferase</keyword>
<sequence length="379" mass="44248">MKVEFFNQRSDNVPPKKRTMDSTARMAHYATKPILINKDETRELMAIWPDVVRDITDPEVFEIPDISKWMAKVLQYNVPGGKKNRGLALVYAYKLLVPNDQLTEENIRLARILAWCVELAQAFFLLLDDIQDRSLFRRNQPCWYRHNDIGLAAVNDGTLLENALYFLIRKHFKGKECYIDILETFQHIILMTAMGQSLDLLSTNFGKKPNLNLFTMDRYNSIVKYKCSYYTFILPITVAMHFAGIKDPEMLRQTKTILLEMGHFFQVQDDYLDCYGKREVIGKDSTDIQEGKCTWLIVVALQRATPEQRKILEECYGVSDLEKVQCVKQLYNDLGLPNTYSIYEEETYNLLNTHIQQISRGLPHDLFLKLLDKIYRRVS</sequence>
<dbReference type="PROSITE" id="PS00444">
    <property type="entry name" value="POLYPRENYL_SYNTHASE_2"/>
    <property type="match status" value="1"/>
</dbReference>
<evidence type="ECO:0000313" key="10">
    <source>
        <dbReference type="EMBL" id="EFN60361.1"/>
    </source>
</evidence>
<dbReference type="GO" id="GO:0004337">
    <property type="term" value="F:(2E,6E)-farnesyl diphosphate synthase activity"/>
    <property type="evidence" value="ECO:0007669"/>
    <property type="project" value="TreeGrafter"/>
</dbReference>
<dbReference type="PANTHER" id="PTHR11525:SF0">
    <property type="entry name" value="FARNESYL PYROPHOSPHATE SYNTHASE"/>
    <property type="match status" value="1"/>
</dbReference>
<dbReference type="SUPFAM" id="SSF48576">
    <property type="entry name" value="Terpenoid synthases"/>
    <property type="match status" value="1"/>
</dbReference>
<dbReference type="GO" id="GO:0045337">
    <property type="term" value="P:farnesyl diphosphate biosynthetic process"/>
    <property type="evidence" value="ECO:0007669"/>
    <property type="project" value="TreeGrafter"/>
</dbReference>
<dbReference type="GO" id="GO:0004161">
    <property type="term" value="F:dimethylallyltranstransferase activity"/>
    <property type="evidence" value="ECO:0007669"/>
    <property type="project" value="TreeGrafter"/>
</dbReference>
<dbReference type="FunFam" id="1.10.600.10:FF:000021">
    <property type="entry name" value="Farnesyl pyrophosphate synthase"/>
    <property type="match status" value="1"/>
</dbReference>
<dbReference type="GO" id="GO:0046872">
    <property type="term" value="F:metal ion binding"/>
    <property type="evidence" value="ECO:0007669"/>
    <property type="project" value="UniProtKB-KW"/>
</dbReference>
<comment type="similarity">
    <text evidence="2 9">Belongs to the FPP/GGPP synthase family.</text>
</comment>
<proteinExistence type="inferred from homology"/>
<evidence type="ECO:0000256" key="6">
    <source>
        <dbReference type="ARBA" id="ARBA00023229"/>
    </source>
</evidence>
<organism evidence="11">
    <name type="scientific">Camponotus floridanus</name>
    <name type="common">Florida carpenter ant</name>
    <dbReference type="NCBI Taxonomy" id="104421"/>
    <lineage>
        <taxon>Eukaryota</taxon>
        <taxon>Metazoa</taxon>
        <taxon>Ecdysozoa</taxon>
        <taxon>Arthropoda</taxon>
        <taxon>Hexapoda</taxon>
        <taxon>Insecta</taxon>
        <taxon>Pterygota</taxon>
        <taxon>Neoptera</taxon>
        <taxon>Endopterygota</taxon>
        <taxon>Hymenoptera</taxon>
        <taxon>Apocrita</taxon>
        <taxon>Aculeata</taxon>
        <taxon>Formicoidea</taxon>
        <taxon>Formicidae</taxon>
        <taxon>Formicinae</taxon>
        <taxon>Camponotus</taxon>
    </lineage>
</organism>
<comment type="cofactor">
    <cofactor evidence="1">
        <name>Mg(2+)</name>
        <dbReference type="ChEBI" id="CHEBI:18420"/>
    </cofactor>
</comment>
<gene>
    <name evidence="10" type="ORF">EAG_02073</name>
</gene>
<dbReference type="GO" id="GO:0005737">
    <property type="term" value="C:cytoplasm"/>
    <property type="evidence" value="ECO:0007669"/>
    <property type="project" value="TreeGrafter"/>
</dbReference>
<dbReference type="SFLD" id="SFLDS00005">
    <property type="entry name" value="Isoprenoid_Synthase_Type_I"/>
    <property type="match status" value="1"/>
</dbReference>
<dbReference type="FunCoup" id="E2B1K5">
    <property type="interactions" value="1267"/>
</dbReference>
<dbReference type="AlphaFoldDB" id="E2B1K5"/>
<keyword evidence="5" id="KW-0460">Magnesium</keyword>
<dbReference type="Gene3D" id="1.10.600.10">
    <property type="entry name" value="Farnesyl Diphosphate Synthase"/>
    <property type="match status" value="1"/>
</dbReference>
<dbReference type="InParanoid" id="E2B1K5"/>
<evidence type="ECO:0000256" key="7">
    <source>
        <dbReference type="ARBA" id="ARBA00033740"/>
    </source>
</evidence>
<keyword evidence="4" id="KW-0479">Metal-binding</keyword>
<dbReference type="InterPro" id="IPR033749">
    <property type="entry name" value="Polyprenyl_synt_CS"/>
</dbReference>
<evidence type="ECO:0000256" key="3">
    <source>
        <dbReference type="ARBA" id="ARBA00022679"/>
    </source>
</evidence>
<evidence type="ECO:0000313" key="11">
    <source>
        <dbReference type="Proteomes" id="UP000000311"/>
    </source>
</evidence>
<keyword evidence="6" id="KW-0414">Isoprene biosynthesis</keyword>
<comment type="pathway">
    <text evidence="7">Pheromone biosynthesis.</text>
</comment>
<dbReference type="InterPro" id="IPR000092">
    <property type="entry name" value="Polyprenyl_synt"/>
</dbReference>
<accession>E2B1K5</accession>